<comment type="pathway">
    <text evidence="4">Carbohydrate biosynthesis; gluconeogenesis.</text>
</comment>
<gene>
    <name evidence="4" type="primary">pgi</name>
    <name evidence="5" type="ORF">HWQ67_08970</name>
</gene>
<dbReference type="InterPro" id="IPR035482">
    <property type="entry name" value="SIS_PGI_2"/>
</dbReference>
<dbReference type="Proteomes" id="UP001196980">
    <property type="component" value="Unassembled WGS sequence"/>
</dbReference>
<dbReference type="PANTHER" id="PTHR11469">
    <property type="entry name" value="GLUCOSE-6-PHOSPHATE ISOMERASE"/>
    <property type="match status" value="1"/>
</dbReference>
<dbReference type="Pfam" id="PF00342">
    <property type="entry name" value="PGI"/>
    <property type="match status" value="2"/>
</dbReference>
<keyword evidence="4" id="KW-0312">Gluconeogenesis</keyword>
<feature type="active site" evidence="4">
    <location>
        <position position="473"/>
    </location>
</feature>
<dbReference type="HAMAP" id="MF_00473">
    <property type="entry name" value="G6P_isomerase"/>
    <property type="match status" value="1"/>
</dbReference>
<feature type="active site" description="Proton donor" evidence="4">
    <location>
        <position position="340"/>
    </location>
</feature>
<evidence type="ECO:0000256" key="4">
    <source>
        <dbReference type="HAMAP-Rule" id="MF_00473"/>
    </source>
</evidence>
<evidence type="ECO:0000256" key="2">
    <source>
        <dbReference type="ARBA" id="ARBA00006604"/>
    </source>
</evidence>
<protein>
    <recommendedName>
        <fullName evidence="4">Glucose-6-phosphate isomerase</fullName>
        <shortName evidence="4">GPI</shortName>
        <ecNumber evidence="4">5.3.1.9</ecNumber>
    </recommendedName>
    <alternativeName>
        <fullName evidence="4">Phosphoglucose isomerase</fullName>
        <shortName evidence="4">PGI</shortName>
    </alternativeName>
    <alternativeName>
        <fullName evidence="4">Phosphohexose isomerase</fullName>
        <shortName evidence="4">PHI</shortName>
    </alternativeName>
</protein>
<comment type="pathway">
    <text evidence="1 4">Carbohydrate degradation; glycolysis; D-glyceraldehyde 3-phosphate and glycerone phosphate from D-glucose: step 2/4.</text>
</comment>
<evidence type="ECO:0000313" key="6">
    <source>
        <dbReference type="Proteomes" id="UP001196980"/>
    </source>
</evidence>
<sequence>MNPIELWQRYKTYLFDNRQLGLTLDISRMNFKDDFFDRMKPLIQKAFSAMDALESGVIANPDENRMVGHYWLRNPALAPTPELRTEIEETLTAIKTFAKAIHTGKITTPSGKLFTKVLVVGIGGSALGPQFAANALGNPNDPMTPYFFDNTDPDGMDYTLGQIGSHLAETLTVVISKSGGTVETRNGMLEAKAAYKAQGLDFARHAVAVTGKDSALDKVATAEMWLQRFPMWDWVGGRTSETSAVGLLPAALQGLDIDGILAGAKLCDEVTRSKNVMANPSAILALMWYHATNGGGSSDQERPGATKNQERPGATKNMVILPYKDRLQLFTKYLQQLIMESLGKELDSDGKLVNQGITVYGNKGTTDQHAYIQQLRDGVNNFFVTFVEVLKDRNVPSMQVETDFTTGDFLSAFLLGTRSSLYGSGRESMTITIDRIDPFAFGVLVALYERAVGLYASLININAYHQPGVEAGKKEANKVVKLQQAIISLLRSNPTVSYTVEEVAGALNVPDDVEVTFKVLMHLSANPDHKIKQLLPENTPLVASRFQAST</sequence>
<dbReference type="CDD" id="cd05015">
    <property type="entry name" value="SIS_PGI_1"/>
    <property type="match status" value="1"/>
</dbReference>
<keyword evidence="4" id="KW-0963">Cytoplasm</keyword>
<accession>A0ABS6RYI6</accession>
<evidence type="ECO:0000313" key="5">
    <source>
        <dbReference type="EMBL" id="MBV6341717.1"/>
    </source>
</evidence>
<evidence type="ECO:0000256" key="1">
    <source>
        <dbReference type="ARBA" id="ARBA00004926"/>
    </source>
</evidence>
<dbReference type="RefSeq" id="WP_218252346.1">
    <property type="nucleotide sequence ID" value="NZ_JABXWD010000142.1"/>
</dbReference>
<dbReference type="EC" id="5.3.1.9" evidence="4"/>
<dbReference type="PROSITE" id="PS00174">
    <property type="entry name" value="P_GLUCOSE_ISOMERASE_2"/>
    <property type="match status" value="1"/>
</dbReference>
<dbReference type="EMBL" id="JABXWD010000142">
    <property type="protein sequence ID" value="MBV6341717.1"/>
    <property type="molecule type" value="Genomic_DNA"/>
</dbReference>
<comment type="catalytic activity">
    <reaction evidence="3 4">
        <text>alpha-D-glucose 6-phosphate = beta-D-fructose 6-phosphate</text>
        <dbReference type="Rhea" id="RHEA:11816"/>
        <dbReference type="ChEBI" id="CHEBI:57634"/>
        <dbReference type="ChEBI" id="CHEBI:58225"/>
        <dbReference type="EC" id="5.3.1.9"/>
    </reaction>
</comment>
<keyword evidence="4" id="KW-0324">Glycolysis</keyword>
<dbReference type="CDD" id="cd05016">
    <property type="entry name" value="SIS_PGI_2"/>
    <property type="match status" value="1"/>
</dbReference>
<comment type="similarity">
    <text evidence="2 4">Belongs to the GPI family.</text>
</comment>
<keyword evidence="4 5" id="KW-0413">Isomerase</keyword>
<dbReference type="InterPro" id="IPR018189">
    <property type="entry name" value="Phosphoglucose_isomerase_CS"/>
</dbReference>
<evidence type="ECO:0000256" key="3">
    <source>
        <dbReference type="ARBA" id="ARBA00029321"/>
    </source>
</evidence>
<dbReference type="PANTHER" id="PTHR11469:SF1">
    <property type="entry name" value="GLUCOSE-6-PHOSPHATE ISOMERASE"/>
    <property type="match status" value="1"/>
</dbReference>
<comment type="subcellular location">
    <subcellularLocation>
        <location evidence="4">Cytoplasm</location>
    </subcellularLocation>
</comment>
<comment type="caution">
    <text evidence="5">The sequence shown here is derived from an EMBL/GenBank/DDBJ whole genome shotgun (WGS) entry which is preliminary data.</text>
</comment>
<feature type="active site" evidence="4">
    <location>
        <position position="369"/>
    </location>
</feature>
<organism evidence="5 6">
    <name type="scientific">Candidatus Magnetobacterium casense</name>
    <dbReference type="NCBI Taxonomy" id="1455061"/>
    <lineage>
        <taxon>Bacteria</taxon>
        <taxon>Pseudomonadati</taxon>
        <taxon>Nitrospirota</taxon>
        <taxon>Thermodesulfovibrionia</taxon>
        <taxon>Thermodesulfovibrionales</taxon>
        <taxon>Candidatus Magnetobacteriaceae</taxon>
        <taxon>Candidatus Magnetobacterium</taxon>
    </lineage>
</organism>
<proteinExistence type="inferred from homology"/>
<reference evidence="5 6" key="1">
    <citation type="journal article" date="2020" name="J Geophys Res Biogeosci">
        <title>Magnetotaxis as an Adaptation to Enable Bacterial Shuttling of Microbial Sulfur and Sulfur Cycling Across Aquatic Oxic#Anoxic Interfaces.</title>
        <authorList>
            <person name="Li J."/>
            <person name="Liu P."/>
            <person name="Wang J."/>
            <person name="Roberts A.P."/>
            <person name="Pan Y."/>
        </authorList>
    </citation>
    <scope>NUCLEOTIDE SEQUENCE [LARGE SCALE GENOMIC DNA]</scope>
    <source>
        <strain evidence="5 6">MYR-1_YQ</strain>
    </source>
</reference>
<dbReference type="InterPro" id="IPR001672">
    <property type="entry name" value="G6P_Isomerase"/>
</dbReference>
<keyword evidence="6" id="KW-1185">Reference proteome</keyword>
<dbReference type="InterPro" id="IPR035476">
    <property type="entry name" value="SIS_PGI_1"/>
</dbReference>
<comment type="function">
    <text evidence="4">Catalyzes the reversible isomerization of glucose-6-phosphate to fructose-6-phosphate.</text>
</comment>
<dbReference type="GO" id="GO:0016853">
    <property type="term" value="F:isomerase activity"/>
    <property type="evidence" value="ECO:0007669"/>
    <property type="project" value="UniProtKB-KW"/>
</dbReference>
<dbReference type="PROSITE" id="PS51463">
    <property type="entry name" value="P_GLUCOSE_ISOMERASE_3"/>
    <property type="match status" value="1"/>
</dbReference>
<name>A0ABS6RYI6_9BACT</name>